<dbReference type="GO" id="GO:0006207">
    <property type="term" value="P:'de novo' pyrimidine nucleobase biosynthetic process"/>
    <property type="evidence" value="ECO:0007669"/>
    <property type="project" value="InterPro"/>
</dbReference>
<feature type="binding site" evidence="7">
    <location>
        <position position="153"/>
    </location>
    <ligand>
        <name>substrate</name>
    </ligand>
</feature>
<feature type="binding site" evidence="7">
    <location>
        <position position="39"/>
    </location>
    <ligand>
        <name>substrate</name>
    </ligand>
</feature>
<organism evidence="9">
    <name type="scientific">uncultured Poseidoniia archaeon</name>
    <dbReference type="NCBI Taxonomy" id="1697135"/>
    <lineage>
        <taxon>Archaea</taxon>
        <taxon>Methanobacteriati</taxon>
        <taxon>Thermoplasmatota</taxon>
        <taxon>Candidatus Poseidoniia</taxon>
        <taxon>environmental samples</taxon>
    </lineage>
</organism>
<name>A0A1B1T9E7_9ARCH</name>
<protein>
    <recommendedName>
        <fullName evidence="2">orotidine-5'-phosphate decarboxylase</fullName>
        <ecNumber evidence="2">4.1.1.23</ecNumber>
    </recommendedName>
</protein>
<dbReference type="CDD" id="cd04725">
    <property type="entry name" value="OMP_decarboxylase_like"/>
    <property type="match status" value="1"/>
</dbReference>
<feature type="active site" description="For OMPdecase activity" evidence="6">
    <location>
        <position position="97"/>
    </location>
</feature>
<feature type="active site" description="For OMPdecase activity" evidence="6">
    <location>
        <position position="94"/>
    </location>
</feature>
<dbReference type="InterPro" id="IPR013785">
    <property type="entry name" value="Aldolase_TIM"/>
</dbReference>
<evidence type="ECO:0000313" key="9">
    <source>
        <dbReference type="EMBL" id="ANV78906.1"/>
    </source>
</evidence>
<keyword evidence="4" id="KW-0665">Pyrimidine biosynthesis</keyword>
<dbReference type="GO" id="GO:0044205">
    <property type="term" value="P:'de novo' UMP biosynthetic process"/>
    <property type="evidence" value="ECO:0007669"/>
    <property type="project" value="UniProtKB-UniPathway"/>
</dbReference>
<evidence type="ECO:0000259" key="8">
    <source>
        <dbReference type="SMART" id="SM00934"/>
    </source>
</evidence>
<keyword evidence="5" id="KW-0456">Lyase</keyword>
<evidence type="ECO:0000256" key="7">
    <source>
        <dbReference type="PIRSR" id="PIRSR614732-2"/>
    </source>
</evidence>
<dbReference type="SUPFAM" id="SSF51366">
    <property type="entry name" value="Ribulose-phoshate binding barrel"/>
    <property type="match status" value="1"/>
</dbReference>
<feature type="domain" description="Orotidine 5'-phosphate decarboxylase" evidence="8">
    <location>
        <begin position="33"/>
        <end position="254"/>
    </location>
</feature>
<evidence type="ECO:0000256" key="2">
    <source>
        <dbReference type="ARBA" id="ARBA00012321"/>
    </source>
</evidence>
<reference evidence="9" key="2">
    <citation type="journal article" date="2015" name="ISME J.">
        <title>A new class of marine Euryarchaeota group II from the Mediterranean deep chlorophyll maximum.</title>
        <authorList>
            <person name="Martin-Cuadrado A.B."/>
            <person name="Garcia-Heredia I."/>
            <person name="Molto A.G."/>
            <person name="Lopez-Ubeda R."/>
            <person name="Kimes N."/>
            <person name="Lopez-Garcia P."/>
            <person name="Moreira D."/>
            <person name="Rodriguez-Valera F."/>
        </authorList>
    </citation>
    <scope>NUCLEOTIDE SEQUENCE</scope>
</reference>
<evidence type="ECO:0000256" key="6">
    <source>
        <dbReference type="PIRSR" id="PIRSR614732-1"/>
    </source>
</evidence>
<evidence type="ECO:0000256" key="1">
    <source>
        <dbReference type="ARBA" id="ARBA00004861"/>
    </source>
</evidence>
<feature type="binding site" evidence="7">
    <location>
        <position position="61"/>
    </location>
    <ligand>
        <name>substrate</name>
    </ligand>
</feature>
<keyword evidence="3" id="KW-0210">Decarboxylase</keyword>
<dbReference type="NCBIfam" id="TIGR01740">
    <property type="entry name" value="pyrF"/>
    <property type="match status" value="1"/>
</dbReference>
<feature type="active site" description="For OMPdecase activity" evidence="6">
    <location>
        <position position="92"/>
    </location>
</feature>
<dbReference type="EMBL" id="KP211803">
    <property type="protein sequence ID" value="ANV78906.1"/>
    <property type="molecule type" value="Genomic_DNA"/>
</dbReference>
<dbReference type="InterPro" id="IPR014732">
    <property type="entry name" value="OMPdecase"/>
</dbReference>
<dbReference type="InterPro" id="IPR011060">
    <property type="entry name" value="RibuloseP-bd_barrel"/>
</dbReference>
<dbReference type="Gene3D" id="3.20.20.70">
    <property type="entry name" value="Aldolase class I"/>
    <property type="match status" value="1"/>
</dbReference>
<accession>A0A1B1T9E7</accession>
<feature type="binding site" evidence="7">
    <location>
        <position position="219"/>
    </location>
    <ligand>
        <name>substrate</name>
    </ligand>
</feature>
<dbReference type="GO" id="GO:0004590">
    <property type="term" value="F:orotidine-5'-phosphate decarboxylase activity"/>
    <property type="evidence" value="ECO:0007669"/>
    <property type="project" value="UniProtKB-EC"/>
</dbReference>
<evidence type="ECO:0000256" key="4">
    <source>
        <dbReference type="ARBA" id="ARBA00022975"/>
    </source>
</evidence>
<sequence>MMRGEEVWGARWKNCANPLSHRFMEIATKKQSLVVLAADLKTIRSLVNLIELVGPYISALKTHVDMIEDFDIKEWGKVVNCAKMHDLLLFEDRKFADIGKITQTQMGGIYDIRSWADLVTAHRISGPDIVDGIGAGWEDVQRIGGVFLLAQMSSRGNMLTKKYTEETIKTGRGSPHVVGYIGNGSSPEEISLLRKEVGDNQLIWTPGVNLATGEGELGQRYGHPYDAVMSGSDGVIVGSGIHGAEDPVSSAKMYAKESWKALIERDNDG</sequence>
<comment type="pathway">
    <text evidence="1">Pyrimidine metabolism; UMP biosynthesis via de novo pathway; UMP from orotate: step 2/2.</text>
</comment>
<dbReference type="Pfam" id="PF00215">
    <property type="entry name" value="OMPdecase"/>
    <property type="match status" value="1"/>
</dbReference>
<dbReference type="InterPro" id="IPR001754">
    <property type="entry name" value="OMPdeCOase_dom"/>
</dbReference>
<evidence type="ECO:0000256" key="3">
    <source>
        <dbReference type="ARBA" id="ARBA00022793"/>
    </source>
</evidence>
<dbReference type="UniPathway" id="UPA00070">
    <property type="reaction ID" value="UER00120"/>
</dbReference>
<proteinExistence type="predicted"/>
<dbReference type="AlphaFoldDB" id="A0A1B1T9E7"/>
<dbReference type="PANTHER" id="PTHR19278:SF33">
    <property type="entry name" value="OROTATE PHOSPHORIBOSYLTRANSFERASE"/>
    <property type="match status" value="1"/>
</dbReference>
<evidence type="ECO:0000256" key="5">
    <source>
        <dbReference type="ARBA" id="ARBA00023239"/>
    </source>
</evidence>
<dbReference type="SMART" id="SM00934">
    <property type="entry name" value="OMPdecase"/>
    <property type="match status" value="1"/>
</dbReference>
<dbReference type="GO" id="GO:0004588">
    <property type="term" value="F:orotate phosphoribosyltransferase activity"/>
    <property type="evidence" value="ECO:0007669"/>
    <property type="project" value="TreeGrafter"/>
</dbReference>
<feature type="binding site" evidence="7">
    <location>
        <position position="238"/>
    </location>
    <ligand>
        <name>substrate</name>
    </ligand>
</feature>
<dbReference type="EC" id="4.1.1.23" evidence="2"/>
<reference evidence="9" key="1">
    <citation type="submission" date="2014-11" db="EMBL/GenBank/DDBJ databases">
        <authorList>
            <person name="Zhu J."/>
            <person name="Qi W."/>
            <person name="Song R."/>
        </authorList>
    </citation>
    <scope>NUCLEOTIDE SEQUENCE</scope>
</reference>
<dbReference type="PANTHER" id="PTHR19278">
    <property type="entry name" value="OROTATE PHOSPHORIBOSYLTRANSFERASE"/>
    <property type="match status" value="1"/>
</dbReference>